<dbReference type="PANTHER" id="PTHR40099:SF1">
    <property type="entry name" value="ACETOLACTATE SYNTHASE, SMALL SUBUNIT"/>
    <property type="match status" value="1"/>
</dbReference>
<dbReference type="RefSeq" id="WP_105043414.1">
    <property type="nucleotide sequence ID" value="NZ_MQWA01000001.1"/>
</dbReference>
<comment type="caution">
    <text evidence="2">The sequence shown here is derived from an EMBL/GenBank/DDBJ whole genome shotgun (WGS) entry which is preliminary data.</text>
</comment>
<accession>A0A2S7U441</accession>
<protein>
    <recommendedName>
        <fullName evidence="1">ACT domain-containing protein</fullName>
    </recommendedName>
</protein>
<organism evidence="2 3">
    <name type="scientific">Rubritalea profundi</name>
    <dbReference type="NCBI Taxonomy" id="1658618"/>
    <lineage>
        <taxon>Bacteria</taxon>
        <taxon>Pseudomonadati</taxon>
        <taxon>Verrucomicrobiota</taxon>
        <taxon>Verrucomicrobiia</taxon>
        <taxon>Verrucomicrobiales</taxon>
        <taxon>Rubritaleaceae</taxon>
        <taxon>Rubritalea</taxon>
    </lineage>
</organism>
<evidence type="ECO:0000259" key="1">
    <source>
        <dbReference type="Pfam" id="PF19571"/>
    </source>
</evidence>
<keyword evidence="3" id="KW-1185">Reference proteome</keyword>
<reference evidence="2 3" key="1">
    <citation type="submission" date="2016-12" db="EMBL/GenBank/DDBJ databases">
        <title>Study of bacterial adaptation to deep sea.</title>
        <authorList>
            <person name="Song J."/>
            <person name="Yoshizawa S."/>
            <person name="Kogure K."/>
        </authorList>
    </citation>
    <scope>NUCLEOTIDE SEQUENCE [LARGE SCALE GENOMIC DNA]</scope>
    <source>
        <strain evidence="2 3">SAORIC-165</strain>
    </source>
</reference>
<feature type="domain" description="ACT" evidence="1">
    <location>
        <begin position="13"/>
        <end position="114"/>
    </location>
</feature>
<evidence type="ECO:0000313" key="3">
    <source>
        <dbReference type="Proteomes" id="UP000239907"/>
    </source>
</evidence>
<sequence>MENVLVKKEGEPVKQFSVMLQNRAGALGSLVRLVRSAKVEIIGISIQDSRDATIVRMLVTDPDIVFCLFAEKGIPYTICQMVVIGLRESGIGLAACLEALMAAETNVDFAYSLMAHPDRQSLVAMHLEDYSFGIDVLNRAGFKVLYQEDLSR</sequence>
<dbReference type="Proteomes" id="UP000239907">
    <property type="component" value="Unassembled WGS sequence"/>
</dbReference>
<gene>
    <name evidence="2" type="ORF">BSZ32_10765</name>
</gene>
<dbReference type="InterPro" id="IPR045739">
    <property type="entry name" value="ACT_dom_pair"/>
</dbReference>
<dbReference type="Pfam" id="PF19571">
    <property type="entry name" value="ACT_8"/>
    <property type="match status" value="1"/>
</dbReference>
<dbReference type="EMBL" id="MQWA01000001">
    <property type="protein sequence ID" value="PQJ28923.1"/>
    <property type="molecule type" value="Genomic_DNA"/>
</dbReference>
<dbReference type="OrthoDB" id="197857at2"/>
<dbReference type="AlphaFoldDB" id="A0A2S7U441"/>
<proteinExistence type="predicted"/>
<evidence type="ECO:0000313" key="2">
    <source>
        <dbReference type="EMBL" id="PQJ28923.1"/>
    </source>
</evidence>
<dbReference type="InterPro" id="IPR045865">
    <property type="entry name" value="ACT-like_dom_sf"/>
</dbReference>
<dbReference type="SUPFAM" id="SSF55021">
    <property type="entry name" value="ACT-like"/>
    <property type="match status" value="1"/>
</dbReference>
<dbReference type="PANTHER" id="PTHR40099">
    <property type="entry name" value="ACETOLACTATE SYNTHASE, SMALL SUBUNIT"/>
    <property type="match status" value="1"/>
</dbReference>
<dbReference type="Gene3D" id="3.30.2130.10">
    <property type="entry name" value="VC0802-like"/>
    <property type="match status" value="1"/>
</dbReference>
<name>A0A2S7U441_9BACT</name>